<name>A0AAV4HYP4_9GAST</name>
<reference evidence="1 2" key="1">
    <citation type="journal article" date="2021" name="Elife">
        <title>Chloroplast acquisition without the gene transfer in kleptoplastic sea slugs, Plakobranchus ocellatus.</title>
        <authorList>
            <person name="Maeda T."/>
            <person name="Takahashi S."/>
            <person name="Yoshida T."/>
            <person name="Shimamura S."/>
            <person name="Takaki Y."/>
            <person name="Nagai Y."/>
            <person name="Toyoda A."/>
            <person name="Suzuki Y."/>
            <person name="Arimoto A."/>
            <person name="Ishii H."/>
            <person name="Satoh N."/>
            <person name="Nishiyama T."/>
            <person name="Hasebe M."/>
            <person name="Maruyama T."/>
            <person name="Minagawa J."/>
            <person name="Obokata J."/>
            <person name="Shigenobu S."/>
        </authorList>
    </citation>
    <scope>NUCLEOTIDE SEQUENCE [LARGE SCALE GENOMIC DNA]</scope>
</reference>
<accession>A0AAV4HYP4</accession>
<protein>
    <submittedName>
        <fullName evidence="1">Uncharacterized protein</fullName>
    </submittedName>
</protein>
<dbReference type="EMBL" id="BMAT01005973">
    <property type="protein sequence ID" value="GFS03358.1"/>
    <property type="molecule type" value="Genomic_DNA"/>
</dbReference>
<proteinExistence type="predicted"/>
<organism evidence="1 2">
    <name type="scientific">Elysia marginata</name>
    <dbReference type="NCBI Taxonomy" id="1093978"/>
    <lineage>
        <taxon>Eukaryota</taxon>
        <taxon>Metazoa</taxon>
        <taxon>Spiralia</taxon>
        <taxon>Lophotrochozoa</taxon>
        <taxon>Mollusca</taxon>
        <taxon>Gastropoda</taxon>
        <taxon>Heterobranchia</taxon>
        <taxon>Euthyneura</taxon>
        <taxon>Panpulmonata</taxon>
        <taxon>Sacoglossa</taxon>
        <taxon>Placobranchoidea</taxon>
        <taxon>Plakobranchidae</taxon>
        <taxon>Elysia</taxon>
    </lineage>
</organism>
<dbReference type="Proteomes" id="UP000762676">
    <property type="component" value="Unassembled WGS sequence"/>
</dbReference>
<dbReference type="AlphaFoldDB" id="A0AAV4HYP4"/>
<evidence type="ECO:0000313" key="1">
    <source>
        <dbReference type="EMBL" id="GFS03358.1"/>
    </source>
</evidence>
<evidence type="ECO:0000313" key="2">
    <source>
        <dbReference type="Proteomes" id="UP000762676"/>
    </source>
</evidence>
<gene>
    <name evidence="1" type="ORF">ElyMa_002885200</name>
</gene>
<comment type="caution">
    <text evidence="1">The sequence shown here is derived from an EMBL/GenBank/DDBJ whole genome shotgun (WGS) entry which is preliminary data.</text>
</comment>
<sequence>MSEIGHLVAARRMKLAVNCMRHRKFFAGETSSSVRQRKGQERERGRRKSNVIDVLIGRVAVENEGELATCMMYRDVCSIYVRPRLLPFWSVSQSNVSLMDVADRLCSLAVRNSLRNREVRGSFPDRVKPRTLTLVLAADPPSVWHYGFSVKSGQPGVRIM</sequence>
<keyword evidence="2" id="KW-1185">Reference proteome</keyword>